<sequence>GSFKYIILMNAFVIQMLSEPTKAVSYEKSIIASIFKIISKCQEELPPEERNITLRVKCIGVETEDGNVEKLTKKQMALRFGTKNTQICGSMATKECQDVAPPTGPPKTKTTLTTRISTTPTSPPPLPTQPFPES</sequence>
<feature type="non-terminal residue" evidence="2">
    <location>
        <position position="1"/>
    </location>
</feature>
<dbReference type="Proteomes" id="UP000749559">
    <property type="component" value="Unassembled WGS sequence"/>
</dbReference>
<evidence type="ECO:0000313" key="2">
    <source>
        <dbReference type="EMBL" id="CAH1777095.1"/>
    </source>
</evidence>
<name>A0A8S4N9Q9_OWEFU</name>
<dbReference type="AlphaFoldDB" id="A0A8S4N9Q9"/>
<evidence type="ECO:0000313" key="3">
    <source>
        <dbReference type="Proteomes" id="UP000749559"/>
    </source>
</evidence>
<evidence type="ECO:0000256" key="1">
    <source>
        <dbReference type="SAM" id="MobiDB-lite"/>
    </source>
</evidence>
<organism evidence="2 3">
    <name type="scientific">Owenia fusiformis</name>
    <name type="common">Polychaete worm</name>
    <dbReference type="NCBI Taxonomy" id="6347"/>
    <lineage>
        <taxon>Eukaryota</taxon>
        <taxon>Metazoa</taxon>
        <taxon>Spiralia</taxon>
        <taxon>Lophotrochozoa</taxon>
        <taxon>Annelida</taxon>
        <taxon>Polychaeta</taxon>
        <taxon>Sedentaria</taxon>
        <taxon>Canalipalpata</taxon>
        <taxon>Sabellida</taxon>
        <taxon>Oweniida</taxon>
        <taxon>Oweniidae</taxon>
        <taxon>Owenia</taxon>
    </lineage>
</organism>
<feature type="non-terminal residue" evidence="2">
    <location>
        <position position="134"/>
    </location>
</feature>
<protein>
    <submittedName>
        <fullName evidence="2">Uncharacterized protein</fullName>
    </submittedName>
</protein>
<feature type="region of interest" description="Disordered" evidence="1">
    <location>
        <begin position="95"/>
        <end position="134"/>
    </location>
</feature>
<keyword evidence="3" id="KW-1185">Reference proteome</keyword>
<comment type="caution">
    <text evidence="2">The sequence shown here is derived from an EMBL/GenBank/DDBJ whole genome shotgun (WGS) entry which is preliminary data.</text>
</comment>
<accession>A0A8S4N9Q9</accession>
<proteinExistence type="predicted"/>
<dbReference type="EMBL" id="CAIIXF020000002">
    <property type="protein sequence ID" value="CAH1777095.1"/>
    <property type="molecule type" value="Genomic_DNA"/>
</dbReference>
<gene>
    <name evidence="2" type="ORF">OFUS_LOCUS4186</name>
</gene>
<reference evidence="2" key="1">
    <citation type="submission" date="2022-03" db="EMBL/GenBank/DDBJ databases">
        <authorList>
            <person name="Martin C."/>
        </authorList>
    </citation>
    <scope>NUCLEOTIDE SEQUENCE</scope>
</reference>
<feature type="compositionally biased region" description="Low complexity" evidence="1">
    <location>
        <begin position="106"/>
        <end position="120"/>
    </location>
</feature>
<feature type="compositionally biased region" description="Pro residues" evidence="1">
    <location>
        <begin position="121"/>
        <end position="134"/>
    </location>
</feature>